<sequence>MRLPDESALALPGWLEQITGDDPRDVSLERICTEPVFAFRSDAEFTLPPGLATLVDPLSETVPVHTDHWVRHIGRDSDGVRISYETGHGTQGTMRAGSVVVTVPPPVVGSGDVVIEDLPAQQLQAAQELTLAPAVAAAVPLAEPAPHDAFRCDLAHGCGFVTWVRGRHHVSVVAKGGAAQRLAHLLTEDPARLCTLVEQAGPGTRTTDDPIRWHDWTADPLATGAFTLPHPEAAALAATWASPVAERIHFAGEATLAGPTSPFLERARASGLEASLRIHQITQGVGA</sequence>
<dbReference type="Pfam" id="PF01593">
    <property type="entry name" value="Amino_oxidase"/>
    <property type="match status" value="1"/>
</dbReference>
<name>A0ABY4YZH9_9MICO</name>
<protein>
    <submittedName>
        <fullName evidence="2">FAD-dependent oxidoreductase</fullName>
    </submittedName>
</protein>
<dbReference type="Gene3D" id="3.50.50.60">
    <property type="entry name" value="FAD/NAD(P)-binding domain"/>
    <property type="match status" value="1"/>
</dbReference>
<dbReference type="InterPro" id="IPR002937">
    <property type="entry name" value="Amino_oxidase"/>
</dbReference>
<gene>
    <name evidence="2" type="ORF">NF556_09415</name>
</gene>
<feature type="domain" description="Amine oxidase" evidence="1">
    <location>
        <begin position="13"/>
        <end position="278"/>
    </location>
</feature>
<dbReference type="PANTHER" id="PTHR10742">
    <property type="entry name" value="FLAVIN MONOAMINE OXIDASE"/>
    <property type="match status" value="1"/>
</dbReference>
<reference evidence="2" key="1">
    <citation type="submission" date="2022-06" db="EMBL/GenBank/DDBJ databases">
        <title>Ornithinimicrobium HY1793.</title>
        <authorList>
            <person name="Huang Y."/>
        </authorList>
    </citation>
    <scope>NUCLEOTIDE SEQUENCE</scope>
    <source>
        <strain evidence="2">HY1793</strain>
    </source>
</reference>
<dbReference type="Proteomes" id="UP001056455">
    <property type="component" value="Chromosome"/>
</dbReference>
<organism evidence="2 3">
    <name type="scientific">Ornithinimicrobium faecis</name>
    <dbReference type="NCBI Taxonomy" id="2934158"/>
    <lineage>
        <taxon>Bacteria</taxon>
        <taxon>Bacillati</taxon>
        <taxon>Actinomycetota</taxon>
        <taxon>Actinomycetes</taxon>
        <taxon>Micrococcales</taxon>
        <taxon>Ornithinimicrobiaceae</taxon>
        <taxon>Ornithinimicrobium</taxon>
    </lineage>
</organism>
<dbReference type="PANTHER" id="PTHR10742:SF410">
    <property type="entry name" value="LYSINE-SPECIFIC HISTONE DEMETHYLASE 2"/>
    <property type="match status" value="1"/>
</dbReference>
<evidence type="ECO:0000259" key="1">
    <source>
        <dbReference type="Pfam" id="PF01593"/>
    </source>
</evidence>
<keyword evidence="3" id="KW-1185">Reference proteome</keyword>
<proteinExistence type="predicted"/>
<dbReference type="InterPro" id="IPR050281">
    <property type="entry name" value="Flavin_monoamine_oxidase"/>
</dbReference>
<evidence type="ECO:0000313" key="3">
    <source>
        <dbReference type="Proteomes" id="UP001056455"/>
    </source>
</evidence>
<accession>A0ABY4YZH9</accession>
<dbReference type="InterPro" id="IPR036188">
    <property type="entry name" value="FAD/NAD-bd_sf"/>
</dbReference>
<evidence type="ECO:0000313" key="2">
    <source>
        <dbReference type="EMBL" id="USQ82156.1"/>
    </source>
</evidence>
<dbReference type="EMBL" id="CP099489">
    <property type="protein sequence ID" value="USQ82156.1"/>
    <property type="molecule type" value="Genomic_DNA"/>
</dbReference>
<dbReference type="SUPFAM" id="SSF51905">
    <property type="entry name" value="FAD/NAD(P)-binding domain"/>
    <property type="match status" value="1"/>
</dbReference>